<name>A0A6J7R637_9ZZZZ</name>
<protein>
    <submittedName>
        <fullName evidence="1">Unannotated protein</fullName>
    </submittedName>
</protein>
<evidence type="ECO:0000313" key="1">
    <source>
        <dbReference type="EMBL" id="CAB5024207.1"/>
    </source>
</evidence>
<proteinExistence type="predicted"/>
<dbReference type="AlphaFoldDB" id="A0A6J7R637"/>
<accession>A0A6J7R637</accession>
<dbReference type="EMBL" id="CAFBOL010000208">
    <property type="protein sequence ID" value="CAB5024207.1"/>
    <property type="molecule type" value="Genomic_DNA"/>
</dbReference>
<organism evidence="1">
    <name type="scientific">freshwater metagenome</name>
    <dbReference type="NCBI Taxonomy" id="449393"/>
    <lineage>
        <taxon>unclassified sequences</taxon>
        <taxon>metagenomes</taxon>
        <taxon>ecological metagenomes</taxon>
    </lineage>
</organism>
<reference evidence="1" key="1">
    <citation type="submission" date="2020-05" db="EMBL/GenBank/DDBJ databases">
        <authorList>
            <person name="Chiriac C."/>
            <person name="Salcher M."/>
            <person name="Ghai R."/>
            <person name="Kavagutti S V."/>
        </authorList>
    </citation>
    <scope>NUCLEOTIDE SEQUENCE</scope>
</reference>
<sequence length="69" mass="8090">MPTVRWGVEIDIHPDHLLLDGTTRDKRRDRQCHLIGWQIERVTELDLLDLEAICDELAQLYHVRCRAAA</sequence>
<gene>
    <name evidence="1" type="ORF">UFOPK3931_03543</name>
</gene>